<proteinExistence type="predicted"/>
<evidence type="ECO:0000259" key="2">
    <source>
        <dbReference type="Pfam" id="PF03413"/>
    </source>
</evidence>
<accession>A0ABW2RAV1</accession>
<feature type="domain" description="PepSY" evidence="2">
    <location>
        <begin position="52"/>
        <end position="104"/>
    </location>
</feature>
<dbReference type="Pfam" id="PF03413">
    <property type="entry name" value="PepSY"/>
    <property type="match status" value="1"/>
</dbReference>
<protein>
    <submittedName>
        <fullName evidence="3">PepSY domain-containing protein</fullName>
    </submittedName>
</protein>
<comment type="caution">
    <text evidence="3">The sequence shown here is derived from an EMBL/GenBank/DDBJ whole genome shotgun (WGS) entry which is preliminary data.</text>
</comment>
<gene>
    <name evidence="3" type="ORF">ACFQNJ_11745</name>
</gene>
<evidence type="ECO:0000313" key="4">
    <source>
        <dbReference type="Proteomes" id="UP001596495"/>
    </source>
</evidence>
<feature type="signal peptide" evidence="1">
    <location>
        <begin position="1"/>
        <end position="30"/>
    </location>
</feature>
<evidence type="ECO:0000256" key="1">
    <source>
        <dbReference type="SAM" id="SignalP"/>
    </source>
</evidence>
<sequence>MTSTHPRPPSWLARLTLAAVLSTALLPAMADNDHNRARAAVQSGQILPLRAVLERLERDHPGQVLEIELDEEKSRWVYEVRLLQADGKLVKLELDAATAEVLRSRSRPSQR</sequence>
<dbReference type="Gene3D" id="3.10.450.40">
    <property type="match status" value="1"/>
</dbReference>
<keyword evidence="4" id="KW-1185">Reference proteome</keyword>
<evidence type="ECO:0000313" key="3">
    <source>
        <dbReference type="EMBL" id="MFC7435178.1"/>
    </source>
</evidence>
<dbReference type="RefSeq" id="WP_382257455.1">
    <property type="nucleotide sequence ID" value="NZ_JBHTBX010000007.1"/>
</dbReference>
<reference evidence="4" key="1">
    <citation type="journal article" date="2019" name="Int. J. Syst. Evol. Microbiol.">
        <title>The Global Catalogue of Microorganisms (GCM) 10K type strain sequencing project: providing services to taxonomists for standard genome sequencing and annotation.</title>
        <authorList>
            <consortium name="The Broad Institute Genomics Platform"/>
            <consortium name="The Broad Institute Genome Sequencing Center for Infectious Disease"/>
            <person name="Wu L."/>
            <person name="Ma J."/>
        </authorList>
    </citation>
    <scope>NUCLEOTIDE SEQUENCE [LARGE SCALE GENOMIC DNA]</scope>
    <source>
        <strain evidence="4">CCUG 54518</strain>
    </source>
</reference>
<dbReference type="InterPro" id="IPR025711">
    <property type="entry name" value="PepSY"/>
</dbReference>
<name>A0ABW2RAV1_9BURK</name>
<dbReference type="Proteomes" id="UP001596495">
    <property type="component" value="Unassembled WGS sequence"/>
</dbReference>
<keyword evidence="1" id="KW-0732">Signal</keyword>
<dbReference type="EMBL" id="JBHTBX010000007">
    <property type="protein sequence ID" value="MFC7435178.1"/>
    <property type="molecule type" value="Genomic_DNA"/>
</dbReference>
<feature type="chain" id="PRO_5046596868" evidence="1">
    <location>
        <begin position="31"/>
        <end position="111"/>
    </location>
</feature>
<organism evidence="3 4">
    <name type="scientific">Hydrogenophaga bisanensis</name>
    <dbReference type="NCBI Taxonomy" id="439611"/>
    <lineage>
        <taxon>Bacteria</taxon>
        <taxon>Pseudomonadati</taxon>
        <taxon>Pseudomonadota</taxon>
        <taxon>Betaproteobacteria</taxon>
        <taxon>Burkholderiales</taxon>
        <taxon>Comamonadaceae</taxon>
        <taxon>Hydrogenophaga</taxon>
    </lineage>
</organism>